<dbReference type="EMBL" id="CP104694">
    <property type="protein sequence ID" value="UXI69070.1"/>
    <property type="molecule type" value="Genomic_DNA"/>
</dbReference>
<evidence type="ECO:0000313" key="3">
    <source>
        <dbReference type="Proteomes" id="UP001064632"/>
    </source>
</evidence>
<dbReference type="Proteomes" id="UP001064632">
    <property type="component" value="Chromosome"/>
</dbReference>
<evidence type="ECO:0000313" key="2">
    <source>
        <dbReference type="EMBL" id="UXI69070.1"/>
    </source>
</evidence>
<protein>
    <recommendedName>
        <fullName evidence="4">DUF2845 domain-containing protein</fullName>
    </recommendedName>
</protein>
<dbReference type="RefSeq" id="WP_261696028.1">
    <property type="nucleotide sequence ID" value="NZ_CP104694.1"/>
</dbReference>
<keyword evidence="1" id="KW-0732">Signal</keyword>
<reference evidence="2" key="1">
    <citation type="submission" date="2022-09" db="EMBL/GenBank/DDBJ databases">
        <title>Tahibacter sp. nov., isolated from a fresh water.</title>
        <authorList>
            <person name="Baek J.H."/>
            <person name="Lee J.K."/>
            <person name="Kim J.M."/>
            <person name="Jeon C.O."/>
        </authorList>
    </citation>
    <scope>NUCLEOTIDE SEQUENCE</scope>
    <source>
        <strain evidence="2">W38</strain>
    </source>
</reference>
<name>A0ABY6BL10_9GAMM</name>
<gene>
    <name evidence="2" type="ORF">N4264_05305</name>
</gene>
<feature type="signal peptide" evidence="1">
    <location>
        <begin position="1"/>
        <end position="18"/>
    </location>
</feature>
<accession>A0ABY6BL10</accession>
<evidence type="ECO:0008006" key="4">
    <source>
        <dbReference type="Google" id="ProtNLM"/>
    </source>
</evidence>
<sequence>MKWLLLVAGFLTMTDVCAQSARFGSRMVSIGDPVTRVRDVAGSPEKIEQADASEGAEVWVYKRKGRKIQLWMANGKVVQVEDKKDSGDA</sequence>
<proteinExistence type="predicted"/>
<feature type="chain" id="PRO_5045504474" description="DUF2845 domain-containing protein" evidence="1">
    <location>
        <begin position="19"/>
        <end position="89"/>
    </location>
</feature>
<keyword evidence="3" id="KW-1185">Reference proteome</keyword>
<evidence type="ECO:0000256" key="1">
    <source>
        <dbReference type="SAM" id="SignalP"/>
    </source>
</evidence>
<organism evidence="2 3">
    <name type="scientific">Tahibacter amnicola</name>
    <dbReference type="NCBI Taxonomy" id="2976241"/>
    <lineage>
        <taxon>Bacteria</taxon>
        <taxon>Pseudomonadati</taxon>
        <taxon>Pseudomonadota</taxon>
        <taxon>Gammaproteobacteria</taxon>
        <taxon>Lysobacterales</taxon>
        <taxon>Rhodanobacteraceae</taxon>
        <taxon>Tahibacter</taxon>
    </lineage>
</organism>